<sequence>MALLARVRVRPNPSRCFRHLLSSTADGVALDEATRIELWSWGKNEVGQLGLGDEETRRSPALVTSMSLDHSAVPATVPVTSTATSFLSVENTGDLGFNAKNDKRVEASGRSTHSAQVEVNDKAGIACGLFHSCMWMDGKVWLWGKGGGGRLGLGSEQSRYSPTLLSSLTDVKSVALGGLHSVAVTHGGSVYTWGFGGFGALGHGSYTKELSPRKLTGQEWVDDVIHIAAGGSHTAAITSSGDLYTWGRDEGDGRLGHGSTVQTDEGVLSTPGKVRELNVRVAAVACGGFCTMALTPEGQLWSWGGNSNYELGRGDRKDDWRPKPIPSLEKTHIIQVSCGGYHAAALTADGKVLTWGHGGHGQLGHEGLESAREPAIVESLADRRVVSIACGGAWTAAVTERGELYTWGKNRDNQLGIPGLSDAQMNPALVEFDHNLTDDMSSGDSHLKKAQVVGVCAGATHGLCLAYGT</sequence>
<reference evidence="4 5" key="1">
    <citation type="submission" date="2024-09" db="EMBL/GenBank/DDBJ databases">
        <title>Chromosome-scale assembly of Riccia sorocarpa.</title>
        <authorList>
            <person name="Paukszto L."/>
        </authorList>
    </citation>
    <scope>NUCLEOTIDE SEQUENCE [LARGE SCALE GENOMIC DNA]</scope>
    <source>
        <strain evidence="4">LP-2024</strain>
        <tissue evidence="4">Aerial parts of the thallus</tissue>
    </source>
</reference>
<dbReference type="Gene3D" id="2.130.10.30">
    <property type="entry name" value="Regulator of chromosome condensation 1/beta-lactamase-inhibitor protein II"/>
    <property type="match status" value="2"/>
</dbReference>
<evidence type="ECO:0000256" key="2">
    <source>
        <dbReference type="PROSITE-ProRule" id="PRU00235"/>
    </source>
</evidence>
<feature type="repeat" description="RCC1" evidence="2">
    <location>
        <begin position="350"/>
        <end position="401"/>
    </location>
</feature>
<accession>A0ABD3HZ91</accession>
<evidence type="ECO:0000259" key="3">
    <source>
        <dbReference type="Pfam" id="PF25390"/>
    </source>
</evidence>
<feature type="repeat" description="RCC1" evidence="2">
    <location>
        <begin position="138"/>
        <end position="187"/>
    </location>
</feature>
<feature type="repeat" description="RCC1" evidence="2">
    <location>
        <begin position="36"/>
        <end position="92"/>
    </location>
</feature>
<dbReference type="Pfam" id="PF00415">
    <property type="entry name" value="RCC1"/>
    <property type="match status" value="2"/>
</dbReference>
<feature type="domain" description="RCC1-like" evidence="3">
    <location>
        <begin position="197"/>
        <end position="446"/>
    </location>
</feature>
<organism evidence="4 5">
    <name type="scientific">Riccia sorocarpa</name>
    <dbReference type="NCBI Taxonomy" id="122646"/>
    <lineage>
        <taxon>Eukaryota</taxon>
        <taxon>Viridiplantae</taxon>
        <taxon>Streptophyta</taxon>
        <taxon>Embryophyta</taxon>
        <taxon>Marchantiophyta</taxon>
        <taxon>Marchantiopsida</taxon>
        <taxon>Marchantiidae</taxon>
        <taxon>Marchantiales</taxon>
        <taxon>Ricciaceae</taxon>
        <taxon>Riccia</taxon>
    </lineage>
</organism>
<evidence type="ECO:0000313" key="5">
    <source>
        <dbReference type="Proteomes" id="UP001633002"/>
    </source>
</evidence>
<dbReference type="SUPFAM" id="SSF50985">
    <property type="entry name" value="RCC1/BLIP-II"/>
    <property type="match status" value="1"/>
</dbReference>
<comment type="caution">
    <text evidence="4">The sequence shown here is derived from an EMBL/GenBank/DDBJ whole genome shotgun (WGS) entry which is preliminary data.</text>
</comment>
<keyword evidence="1" id="KW-0677">Repeat</keyword>
<dbReference type="InterPro" id="IPR058923">
    <property type="entry name" value="RCC1-like_dom"/>
</dbReference>
<evidence type="ECO:0000313" key="4">
    <source>
        <dbReference type="EMBL" id="KAL3696795.1"/>
    </source>
</evidence>
<proteinExistence type="predicted"/>
<protein>
    <recommendedName>
        <fullName evidence="3">RCC1-like domain-containing protein</fullName>
    </recommendedName>
</protein>
<name>A0ABD3HZ91_9MARC</name>
<feature type="repeat" description="RCC1" evidence="2">
    <location>
        <begin position="241"/>
        <end position="297"/>
    </location>
</feature>
<feature type="repeat" description="RCC1" evidence="2">
    <location>
        <begin position="298"/>
        <end position="349"/>
    </location>
</feature>
<dbReference type="AlphaFoldDB" id="A0ABD3HZ91"/>
<dbReference type="Pfam" id="PF25390">
    <property type="entry name" value="WD40_RLD"/>
    <property type="match status" value="1"/>
</dbReference>
<dbReference type="PANTHER" id="PTHR22870:SF408">
    <property type="entry name" value="OS09G0560450 PROTEIN"/>
    <property type="match status" value="1"/>
</dbReference>
<dbReference type="InterPro" id="IPR000408">
    <property type="entry name" value="Reg_chr_condens"/>
</dbReference>
<keyword evidence="5" id="KW-1185">Reference proteome</keyword>
<dbReference type="InterPro" id="IPR009091">
    <property type="entry name" value="RCC1/BLIP-II"/>
</dbReference>
<dbReference type="EMBL" id="JBJQOH010000002">
    <property type="protein sequence ID" value="KAL3696795.1"/>
    <property type="molecule type" value="Genomic_DNA"/>
</dbReference>
<dbReference type="InterPro" id="IPR051210">
    <property type="entry name" value="Ub_ligase/GEF_domain"/>
</dbReference>
<evidence type="ECO:0000256" key="1">
    <source>
        <dbReference type="ARBA" id="ARBA00022737"/>
    </source>
</evidence>
<gene>
    <name evidence="4" type="ORF">R1sor_010871</name>
</gene>
<dbReference type="PANTHER" id="PTHR22870">
    <property type="entry name" value="REGULATOR OF CHROMOSOME CONDENSATION"/>
    <property type="match status" value="1"/>
</dbReference>
<dbReference type="PROSITE" id="PS00626">
    <property type="entry name" value="RCC1_2"/>
    <property type="match status" value="2"/>
</dbReference>
<feature type="repeat" description="RCC1" evidence="2">
    <location>
        <begin position="188"/>
        <end position="240"/>
    </location>
</feature>
<dbReference type="Proteomes" id="UP001633002">
    <property type="component" value="Unassembled WGS sequence"/>
</dbReference>
<feature type="repeat" description="RCC1" evidence="2">
    <location>
        <begin position="402"/>
        <end position="468"/>
    </location>
</feature>
<dbReference type="PROSITE" id="PS50012">
    <property type="entry name" value="RCC1_3"/>
    <property type="match status" value="7"/>
</dbReference>
<dbReference type="PRINTS" id="PR00633">
    <property type="entry name" value="RCCNDNSATION"/>
</dbReference>